<evidence type="ECO:0000259" key="18">
    <source>
        <dbReference type="Pfam" id="PF02879"/>
    </source>
</evidence>
<feature type="domain" description="Alpha-D-phosphohexomutase alpha/beta/alpha" evidence="19">
    <location>
        <begin position="349"/>
        <end position="473"/>
    </location>
</feature>
<dbReference type="Pfam" id="PF02878">
    <property type="entry name" value="PGM_PMM_I"/>
    <property type="match status" value="1"/>
</dbReference>
<comment type="pathway">
    <text evidence="3">Glycolipid metabolism; diglucosyl-diacylglycerol biosynthesis.</text>
</comment>
<dbReference type="EMBL" id="ACKZ01000020">
    <property type="protein sequence ID" value="EEW36964.1"/>
    <property type="molecule type" value="Genomic_DNA"/>
</dbReference>
<comment type="cofactor">
    <cofactor evidence="2">
        <name>Mg(2+)</name>
        <dbReference type="ChEBI" id="CHEBI:18420"/>
    </cofactor>
</comment>
<evidence type="ECO:0000259" key="19">
    <source>
        <dbReference type="Pfam" id="PF02880"/>
    </source>
</evidence>
<dbReference type="HOGENOM" id="CLU_016950_0_0_9"/>
<evidence type="ECO:0000256" key="4">
    <source>
        <dbReference type="ARBA" id="ARBA00005189"/>
    </source>
</evidence>
<keyword evidence="21" id="KW-1185">Reference proteome</keyword>
<dbReference type="STRING" id="638301.HMPREF0444_1182"/>
<evidence type="ECO:0000256" key="10">
    <source>
        <dbReference type="ARBA" id="ARBA00022842"/>
    </source>
</evidence>
<evidence type="ECO:0000313" key="21">
    <source>
        <dbReference type="Proteomes" id="UP000005926"/>
    </source>
</evidence>
<organism evidence="20 21">
    <name type="scientific">Granulicatella adiacens ATCC 49175</name>
    <dbReference type="NCBI Taxonomy" id="638301"/>
    <lineage>
        <taxon>Bacteria</taxon>
        <taxon>Bacillati</taxon>
        <taxon>Bacillota</taxon>
        <taxon>Bacilli</taxon>
        <taxon>Lactobacillales</taxon>
        <taxon>Carnobacteriaceae</taxon>
        <taxon>Granulicatella</taxon>
    </lineage>
</organism>
<evidence type="ECO:0000256" key="7">
    <source>
        <dbReference type="ARBA" id="ARBA00022526"/>
    </source>
</evidence>
<protein>
    <recommendedName>
        <fullName evidence="12">Phosphoglucomutase</fullName>
        <ecNumber evidence="6">5.4.2.2</ecNumber>
    </recommendedName>
    <alternativeName>
        <fullName evidence="14">Alpha-phosphoglucomutase</fullName>
    </alternativeName>
    <alternativeName>
        <fullName evidence="13">Glucose phosphomutase</fullName>
    </alternativeName>
</protein>
<evidence type="ECO:0000256" key="14">
    <source>
        <dbReference type="ARBA" id="ARBA00041467"/>
    </source>
</evidence>
<dbReference type="CDD" id="cd05799">
    <property type="entry name" value="PGM2"/>
    <property type="match status" value="1"/>
</dbReference>
<dbReference type="InterPro" id="IPR005841">
    <property type="entry name" value="Alpha-D-phosphohexomutase_SF"/>
</dbReference>
<feature type="domain" description="Alpha-D-phosphohexomutase C-terminal" evidence="16">
    <location>
        <begin position="526"/>
        <end position="582"/>
    </location>
</feature>
<evidence type="ECO:0000256" key="12">
    <source>
        <dbReference type="ARBA" id="ARBA00039995"/>
    </source>
</evidence>
<dbReference type="Gene3D" id="3.30.310.50">
    <property type="entry name" value="Alpha-D-phosphohexomutase, C-terminal domain"/>
    <property type="match status" value="1"/>
</dbReference>
<evidence type="ECO:0000256" key="2">
    <source>
        <dbReference type="ARBA" id="ARBA00001946"/>
    </source>
</evidence>
<comment type="catalytic activity">
    <reaction evidence="1">
        <text>alpha-D-glucose 1-phosphate = alpha-D-glucose 6-phosphate</text>
        <dbReference type="Rhea" id="RHEA:23536"/>
        <dbReference type="ChEBI" id="CHEBI:58225"/>
        <dbReference type="ChEBI" id="CHEBI:58601"/>
        <dbReference type="EC" id="5.4.2.2"/>
    </reaction>
</comment>
<dbReference type="Pfam" id="PF02880">
    <property type="entry name" value="PGM_PMM_III"/>
    <property type="match status" value="1"/>
</dbReference>
<dbReference type="Proteomes" id="UP000005926">
    <property type="component" value="Unassembled WGS sequence"/>
</dbReference>
<comment type="similarity">
    <text evidence="5 15">Belongs to the phosphohexose mutase family.</text>
</comment>
<reference evidence="20 21" key="1">
    <citation type="submission" date="2009-08" db="EMBL/GenBank/DDBJ databases">
        <authorList>
            <person name="Muzny D."/>
            <person name="Qin X."/>
            <person name="Deng J."/>
            <person name="Jiang H."/>
            <person name="Liu Y."/>
            <person name="Qu J."/>
            <person name="Song X.-Z."/>
            <person name="Zhang L."/>
            <person name="Thornton R."/>
            <person name="Coyle M."/>
            <person name="Francisco L."/>
            <person name="Jackson L."/>
            <person name="Javaid M."/>
            <person name="Korchina V."/>
            <person name="Kovar C."/>
            <person name="Mata R."/>
            <person name="Mathew T."/>
            <person name="Ngo R."/>
            <person name="Nguyen L."/>
            <person name="Nguyen N."/>
            <person name="Okwuonu G."/>
            <person name="Ongeri F."/>
            <person name="Pham C."/>
            <person name="Simmons D."/>
            <person name="Wilczek-Boney K."/>
            <person name="Hale W."/>
            <person name="Jakkamsetti A."/>
            <person name="Pham P."/>
            <person name="Ruth R."/>
            <person name="San Lucas F."/>
            <person name="Warren J."/>
            <person name="Zhang J."/>
            <person name="Zhao Z."/>
            <person name="Zhou C."/>
            <person name="Zhu D."/>
            <person name="Lee S."/>
            <person name="Bess C."/>
            <person name="Blankenburg K."/>
            <person name="Forbes L."/>
            <person name="Fu Q."/>
            <person name="Gubbala S."/>
            <person name="Hirani K."/>
            <person name="Jayaseelan J.C."/>
            <person name="Lara F."/>
            <person name="Munidasa M."/>
            <person name="Palculict T."/>
            <person name="Patil S."/>
            <person name="Pu L.-L."/>
            <person name="Saada N."/>
            <person name="Tang L."/>
            <person name="Weissenberger G."/>
            <person name="Zhu Y."/>
            <person name="Hemphill L."/>
            <person name="Shang Y."/>
            <person name="Youmans B."/>
            <person name="Ayvaz T."/>
            <person name="Ross M."/>
            <person name="Santibanez J."/>
            <person name="Aqrawi P."/>
            <person name="Gross S."/>
            <person name="Joshi V."/>
            <person name="Fowler G."/>
            <person name="Nazareth L."/>
            <person name="Reid J."/>
            <person name="Worley K."/>
            <person name="Petrosino J."/>
            <person name="Highlander S."/>
            <person name="Gibbs R."/>
        </authorList>
    </citation>
    <scope>NUCLEOTIDE SEQUENCE [LARGE SCALE GENOMIC DNA]</scope>
    <source>
        <strain evidence="20 21">ATCC 49175</strain>
    </source>
</reference>
<keyword evidence="11 20" id="KW-0413">Isomerase</keyword>
<dbReference type="InterPro" id="IPR005845">
    <property type="entry name" value="A-D-PHexomutase_a/b/a-II"/>
</dbReference>
<dbReference type="GO" id="GO:0008973">
    <property type="term" value="F:phosphopentomutase activity"/>
    <property type="evidence" value="ECO:0007669"/>
    <property type="project" value="TreeGrafter"/>
</dbReference>
<dbReference type="Gene3D" id="3.40.120.10">
    <property type="entry name" value="Alpha-D-Glucose-1,6-Bisphosphate, subunit A, domain 3"/>
    <property type="match status" value="3"/>
</dbReference>
<dbReference type="InterPro" id="IPR016066">
    <property type="entry name" value="A-D-PHexomutase_CS"/>
</dbReference>
<evidence type="ECO:0000256" key="9">
    <source>
        <dbReference type="ARBA" id="ARBA00022723"/>
    </source>
</evidence>
<dbReference type="eggNOG" id="COG1109">
    <property type="taxonomic scope" value="Bacteria"/>
</dbReference>
<dbReference type="GO" id="GO:0006006">
    <property type="term" value="P:glucose metabolic process"/>
    <property type="evidence" value="ECO:0007669"/>
    <property type="project" value="UniProtKB-KW"/>
</dbReference>
<dbReference type="InterPro" id="IPR005843">
    <property type="entry name" value="A-D-PHexomutase_C"/>
</dbReference>
<gene>
    <name evidence="20" type="primary">pgm</name>
    <name evidence="20" type="ORF">HMPREF0444_1182</name>
</gene>
<feature type="domain" description="Alpha-D-phosphohexomutase alpha/beta/alpha" evidence="18">
    <location>
        <begin position="233"/>
        <end position="336"/>
    </location>
</feature>
<evidence type="ECO:0000256" key="3">
    <source>
        <dbReference type="ARBA" id="ARBA00005164"/>
    </source>
</evidence>
<dbReference type="AlphaFoldDB" id="C8NGY7"/>
<keyword evidence="8" id="KW-0597">Phosphoprotein</keyword>
<dbReference type="EC" id="5.4.2.2" evidence="6"/>
<accession>C8NGY7</accession>
<dbReference type="PANTHER" id="PTHR45745:SF1">
    <property type="entry name" value="PHOSPHOGLUCOMUTASE 2B-RELATED"/>
    <property type="match status" value="1"/>
</dbReference>
<evidence type="ECO:0000259" key="16">
    <source>
        <dbReference type="Pfam" id="PF00408"/>
    </source>
</evidence>
<keyword evidence="7" id="KW-0313">Glucose metabolism</keyword>
<feature type="domain" description="Alpha-D-phosphohexomutase alpha/beta/alpha" evidence="17">
    <location>
        <begin position="66"/>
        <end position="202"/>
    </location>
</feature>
<dbReference type="SUPFAM" id="SSF55957">
    <property type="entry name" value="Phosphoglucomutase, C-terminal domain"/>
    <property type="match status" value="1"/>
</dbReference>
<evidence type="ECO:0000256" key="1">
    <source>
        <dbReference type="ARBA" id="ARBA00000443"/>
    </source>
</evidence>
<evidence type="ECO:0000256" key="6">
    <source>
        <dbReference type="ARBA" id="ARBA00012728"/>
    </source>
</evidence>
<name>C8NGY7_9LACT</name>
<keyword evidence="7" id="KW-0119">Carbohydrate metabolism</keyword>
<dbReference type="PROSITE" id="PS00710">
    <property type="entry name" value="PGM_PMM"/>
    <property type="match status" value="1"/>
</dbReference>
<dbReference type="InterPro" id="IPR005846">
    <property type="entry name" value="A-D-PHexomutase_a/b/a-III"/>
</dbReference>
<dbReference type="GO" id="GO:0000287">
    <property type="term" value="F:magnesium ion binding"/>
    <property type="evidence" value="ECO:0007669"/>
    <property type="project" value="InterPro"/>
</dbReference>
<dbReference type="Pfam" id="PF02879">
    <property type="entry name" value="PGM_PMM_II"/>
    <property type="match status" value="1"/>
</dbReference>
<evidence type="ECO:0000256" key="8">
    <source>
        <dbReference type="ARBA" id="ARBA00022553"/>
    </source>
</evidence>
<sequence length="595" mass="64876">MKLFGKSGIIKEGKTEILNRRRRMQMSWKETAKLWESFDALEEGLKVQLQSMDDVQKEEAFYTPLEFGTAGMRGIVGPGINRMNTYTVRQATEGLSRLIESYGEEAKKRGVAIAYDSRHFSPEFAMESARTLATHGIASYVFESLRPTPELSFAVRHLHTFAGIMITASHNPAAYNGYKVYGEDGGQMPPKDADALTAYVRQVANPLEIEVLDDDALEASGLVTIIGKDVDDAYLKEIKTVSVNPKLLSDVEGLSVVYTPLHGTGLMLVEKALEQANFKGLHVVEEQAVPDGDFSTVKSPNPEEAGAFEYAVELGKKVGADVLLATDPDADRMGAAVRLPDGSYQVITGNQIAAILVDYLLYAHQQAGTLPSNALVVKSIVSSELPTAVAKSYGAEMMNVLTGFKFIAEQIQHDEETGEHTFMFGFEESYGYLVKSFVRDKDAVQAVLLLTEVAAHFKNEGKTLYDGLQALYAKHGYFLEKTISVTVAGLEGPQKIKALLDGLRASVPTSFGGLKVAFAQDFAVNEQKDANGVVTEIGLPTSNVLKYILEDGSWIAVRPSGTEPKIKFYIGAKAESEESAKEKVAALQADLEKLQ</sequence>
<dbReference type="InterPro" id="IPR005844">
    <property type="entry name" value="A-D-PHexomutase_a/b/a-I"/>
</dbReference>
<comment type="pathway">
    <text evidence="4">Lipid metabolism.</text>
</comment>
<evidence type="ECO:0000313" key="20">
    <source>
        <dbReference type="EMBL" id="EEW36964.1"/>
    </source>
</evidence>
<dbReference type="GO" id="GO:0004614">
    <property type="term" value="F:phosphoglucomutase activity"/>
    <property type="evidence" value="ECO:0007669"/>
    <property type="project" value="UniProtKB-EC"/>
</dbReference>
<evidence type="ECO:0000256" key="15">
    <source>
        <dbReference type="RuleBase" id="RU004326"/>
    </source>
</evidence>
<dbReference type="InterPro" id="IPR016055">
    <property type="entry name" value="A-D-PHexomutase_a/b/a-I/II/III"/>
</dbReference>
<evidence type="ECO:0000256" key="13">
    <source>
        <dbReference type="ARBA" id="ARBA00041398"/>
    </source>
</evidence>
<keyword evidence="9 15" id="KW-0479">Metal-binding</keyword>
<evidence type="ECO:0000259" key="17">
    <source>
        <dbReference type="Pfam" id="PF02878"/>
    </source>
</evidence>
<proteinExistence type="inferred from homology"/>
<dbReference type="SUPFAM" id="SSF53738">
    <property type="entry name" value="Phosphoglucomutase, first 3 domains"/>
    <property type="match status" value="3"/>
</dbReference>
<dbReference type="InterPro" id="IPR036900">
    <property type="entry name" value="A-D-PHexomutase_C_sf"/>
</dbReference>
<evidence type="ECO:0000256" key="5">
    <source>
        <dbReference type="ARBA" id="ARBA00010231"/>
    </source>
</evidence>
<keyword evidence="10 15" id="KW-0460">Magnesium</keyword>
<dbReference type="GO" id="GO:0006166">
    <property type="term" value="P:purine ribonucleoside salvage"/>
    <property type="evidence" value="ECO:0007669"/>
    <property type="project" value="TreeGrafter"/>
</dbReference>
<dbReference type="PRINTS" id="PR00509">
    <property type="entry name" value="PGMPMM"/>
</dbReference>
<comment type="caution">
    <text evidence="20">The sequence shown here is derived from an EMBL/GenBank/DDBJ whole genome shotgun (WGS) entry which is preliminary data.</text>
</comment>
<dbReference type="PANTHER" id="PTHR45745">
    <property type="entry name" value="PHOSPHOMANNOMUTASE 45A"/>
    <property type="match status" value="1"/>
</dbReference>
<dbReference type="Pfam" id="PF00408">
    <property type="entry name" value="PGM_PMM_IV"/>
    <property type="match status" value="1"/>
</dbReference>
<evidence type="ECO:0000256" key="11">
    <source>
        <dbReference type="ARBA" id="ARBA00023235"/>
    </source>
</evidence>